<proteinExistence type="predicted"/>
<reference evidence="1" key="1">
    <citation type="journal article" date="2014" name="Int. J. Syst. Evol. Microbiol.">
        <title>Complete genome of a new Firmicutes species belonging to the dominant human colonic microbiota ('Ruminococcus bicirculans') reveals two chromosomes and a selective capacity to utilize plant glucans.</title>
        <authorList>
            <consortium name="NISC Comparative Sequencing Program"/>
            <person name="Wegmann U."/>
            <person name="Louis P."/>
            <person name="Goesmann A."/>
            <person name="Henrissat B."/>
            <person name="Duncan S.H."/>
            <person name="Flint H.J."/>
        </authorList>
    </citation>
    <scope>NUCLEOTIDE SEQUENCE</scope>
    <source>
        <strain evidence="1">CGMCC 1.12707</strain>
    </source>
</reference>
<gene>
    <name evidence="1" type="ORF">GCM10010984_13570</name>
    <name evidence="2" type="ORF">SAMN05443634_106243</name>
</gene>
<reference evidence="3" key="2">
    <citation type="submission" date="2016-11" db="EMBL/GenBank/DDBJ databases">
        <authorList>
            <person name="Varghese N."/>
            <person name="Submissions S."/>
        </authorList>
    </citation>
    <scope>NUCLEOTIDE SEQUENCE [LARGE SCALE GENOMIC DNA]</scope>
    <source>
        <strain evidence="3">DSM 27989</strain>
    </source>
</reference>
<dbReference type="RefSeq" id="WP_072931948.1">
    <property type="nucleotide sequence ID" value="NZ_BMFL01000008.1"/>
</dbReference>
<reference evidence="2" key="3">
    <citation type="submission" date="2016-11" db="EMBL/GenBank/DDBJ databases">
        <authorList>
            <person name="Jaros S."/>
            <person name="Januszkiewicz K."/>
            <person name="Wedrychowicz H."/>
        </authorList>
    </citation>
    <scope>NUCLEOTIDE SEQUENCE [LARGE SCALE GENOMIC DNA]</scope>
    <source>
        <strain evidence="2">DSM 27989</strain>
    </source>
</reference>
<evidence type="ECO:0000313" key="4">
    <source>
        <dbReference type="Proteomes" id="UP000650994"/>
    </source>
</evidence>
<dbReference type="STRING" id="1434701.SAMN05443634_106243"/>
<evidence type="ECO:0000313" key="1">
    <source>
        <dbReference type="EMBL" id="GGE97325.1"/>
    </source>
</evidence>
<evidence type="ECO:0000313" key="3">
    <source>
        <dbReference type="Proteomes" id="UP000184120"/>
    </source>
</evidence>
<dbReference type="AlphaFoldDB" id="A0A1M6YGU5"/>
<sequence>MKDTYSLSIIYEVKTRYNSLNHEFQITEFKTNNALKNRQQAFRFIENYLEVITNEGLIQISSNLINQNAIQQANLEISTPNEDNFEKLKLFNQETIAFIPNTDLFPDGISVSFKLNQDFEGLKKDKKYEIFNLKAPQDINYTLQINNLILENKLLKNAGYKISKLEVPMSKELLPSFKIKPKNFLILDTPFQWNNIIKQVFINKLYDENLSYNLIYEHLTNSEKYDYVNFLEENCLVEIEKNIYALLHERGGFLFIGYHPENLVESVMCDDDIMDYYHLLNFIFSKDKYLYKNISLNIINYEDFAVLAVSVYPLNEESKKQHAYNGDKIFVRLNNKIVRLNEELED</sequence>
<reference evidence="4" key="4">
    <citation type="journal article" date="2019" name="Int. J. Syst. Evol. Microbiol.">
        <title>The Global Catalogue of Microorganisms (GCM) 10K type strain sequencing project: providing services to taxonomists for standard genome sequencing and annotation.</title>
        <authorList>
            <consortium name="The Broad Institute Genomics Platform"/>
            <consortium name="The Broad Institute Genome Sequencing Center for Infectious Disease"/>
            <person name="Wu L."/>
            <person name="Ma J."/>
        </authorList>
    </citation>
    <scope>NUCLEOTIDE SEQUENCE [LARGE SCALE GENOMIC DNA]</scope>
    <source>
        <strain evidence="4">CGMCC 1.12707</strain>
    </source>
</reference>
<accession>A0A1M6YGU5</accession>
<dbReference type="Proteomes" id="UP000184120">
    <property type="component" value="Unassembled WGS sequence"/>
</dbReference>
<dbReference type="EMBL" id="FRBH01000006">
    <property type="protein sequence ID" value="SHL17362.1"/>
    <property type="molecule type" value="Genomic_DNA"/>
</dbReference>
<dbReference type="OrthoDB" id="9957501at2"/>
<evidence type="ECO:0000313" key="2">
    <source>
        <dbReference type="EMBL" id="SHL17362.1"/>
    </source>
</evidence>
<protein>
    <submittedName>
        <fullName evidence="2">Uncharacterized protein</fullName>
    </submittedName>
</protein>
<reference evidence="1" key="5">
    <citation type="submission" date="2024-05" db="EMBL/GenBank/DDBJ databases">
        <authorList>
            <person name="Sun Q."/>
            <person name="Zhou Y."/>
        </authorList>
    </citation>
    <scope>NUCLEOTIDE SEQUENCE</scope>
    <source>
        <strain evidence="1">CGMCC 1.12707</strain>
    </source>
</reference>
<dbReference type="Proteomes" id="UP000650994">
    <property type="component" value="Unassembled WGS sequence"/>
</dbReference>
<dbReference type="EMBL" id="BMFL01000008">
    <property type="protein sequence ID" value="GGE97325.1"/>
    <property type="molecule type" value="Genomic_DNA"/>
</dbReference>
<organism evidence="2 3">
    <name type="scientific">Chishuiella changwenlii</name>
    <dbReference type="NCBI Taxonomy" id="1434701"/>
    <lineage>
        <taxon>Bacteria</taxon>
        <taxon>Pseudomonadati</taxon>
        <taxon>Bacteroidota</taxon>
        <taxon>Flavobacteriia</taxon>
        <taxon>Flavobacteriales</taxon>
        <taxon>Weeksellaceae</taxon>
        <taxon>Chishuiella</taxon>
    </lineage>
</organism>
<keyword evidence="4" id="KW-1185">Reference proteome</keyword>
<name>A0A1M6YGU5_9FLAO</name>